<dbReference type="AlphaFoldDB" id="A0A4U1CFT2"/>
<gene>
    <name evidence="2" type="ORF">FA047_17795</name>
</gene>
<feature type="transmembrane region" description="Helical" evidence="1">
    <location>
        <begin position="42"/>
        <end position="62"/>
    </location>
</feature>
<sequence length="145" mass="17005">MMMQSYKNHIRYYAPHHFVFYPIVGILIAITVRQAIVDEANSLLWIFLSISFLMLGWLSFMVRQHYALTLQNRGVVLEMRFRYYTLTGRRLEPLEEHLSFGQIAALRFASDEELPGLVERTLKEQLSSGQIKKAIENWLPDNSRV</sequence>
<accession>A0A4U1CFT2</accession>
<keyword evidence="1" id="KW-1133">Transmembrane helix</keyword>
<evidence type="ECO:0000256" key="1">
    <source>
        <dbReference type="SAM" id="Phobius"/>
    </source>
</evidence>
<dbReference type="EMBL" id="SWBQ01000005">
    <property type="protein sequence ID" value="TKC04483.1"/>
    <property type="molecule type" value="Genomic_DNA"/>
</dbReference>
<feature type="transmembrane region" description="Helical" evidence="1">
    <location>
        <begin position="12"/>
        <end position="36"/>
    </location>
</feature>
<organism evidence="2 3">
    <name type="scientific">Pedobacter frigoris</name>
    <dbReference type="NCBI Taxonomy" id="2571272"/>
    <lineage>
        <taxon>Bacteria</taxon>
        <taxon>Pseudomonadati</taxon>
        <taxon>Bacteroidota</taxon>
        <taxon>Sphingobacteriia</taxon>
        <taxon>Sphingobacteriales</taxon>
        <taxon>Sphingobacteriaceae</taxon>
        <taxon>Pedobacter</taxon>
    </lineage>
</organism>
<evidence type="ECO:0000313" key="3">
    <source>
        <dbReference type="Proteomes" id="UP000307244"/>
    </source>
</evidence>
<keyword evidence="1" id="KW-0472">Membrane</keyword>
<dbReference type="Proteomes" id="UP000307244">
    <property type="component" value="Unassembled WGS sequence"/>
</dbReference>
<reference evidence="2 3" key="1">
    <citation type="submission" date="2019-04" db="EMBL/GenBank/DDBJ databases">
        <title>Pedobacter sp. RP-3-15 sp. nov., isolated from Arctic soil.</title>
        <authorList>
            <person name="Dahal R.H."/>
            <person name="Kim D.-U."/>
        </authorList>
    </citation>
    <scope>NUCLEOTIDE SEQUENCE [LARGE SCALE GENOMIC DNA]</scope>
    <source>
        <strain evidence="2 3">RP-3-15</strain>
    </source>
</reference>
<name>A0A4U1CFT2_9SPHI</name>
<evidence type="ECO:0000313" key="2">
    <source>
        <dbReference type="EMBL" id="TKC04483.1"/>
    </source>
</evidence>
<keyword evidence="3" id="KW-1185">Reference proteome</keyword>
<protein>
    <submittedName>
        <fullName evidence="2">Uncharacterized protein</fullName>
    </submittedName>
</protein>
<dbReference type="InterPro" id="IPR045385">
    <property type="entry name" value="DUF6526"/>
</dbReference>
<keyword evidence="1" id="KW-0812">Transmembrane</keyword>
<dbReference type="OrthoDB" id="765463at2"/>
<dbReference type="Pfam" id="PF20136">
    <property type="entry name" value="DUF6526"/>
    <property type="match status" value="1"/>
</dbReference>
<proteinExistence type="predicted"/>
<comment type="caution">
    <text evidence="2">The sequence shown here is derived from an EMBL/GenBank/DDBJ whole genome shotgun (WGS) entry which is preliminary data.</text>
</comment>